<protein>
    <submittedName>
        <fullName evidence="1">Uncharacterized protein</fullName>
    </submittedName>
</protein>
<dbReference type="KEGG" id="lue:DCD74_07940"/>
<accession>A0A344J6G1</accession>
<sequence>MRWPLDYGWGSHRWRWNDHHDVLLEAQPWTTRPDEVRNAVHAWLASKTADTRLVDGVPRAIVYEGGIWMYAEDRRGGQPALSVYLHSHGQDAFDAIHWYANELVDALLAVDPAVKVKWIKHPHHRHVHRGSAD</sequence>
<dbReference type="AlphaFoldDB" id="A0A344J6G1"/>
<organism evidence="1 2">
    <name type="scientific">Solilutibacter oculi</name>
    <dbReference type="NCBI Taxonomy" id="2698682"/>
    <lineage>
        <taxon>Bacteria</taxon>
        <taxon>Pseudomonadati</taxon>
        <taxon>Pseudomonadota</taxon>
        <taxon>Gammaproteobacteria</taxon>
        <taxon>Lysobacterales</taxon>
        <taxon>Lysobacteraceae</taxon>
        <taxon>Solilutibacter</taxon>
    </lineage>
</organism>
<name>A0A344J6G1_9GAMM</name>
<gene>
    <name evidence="1" type="ORF">DCD74_07940</name>
</gene>
<dbReference type="OrthoDB" id="7061596at2"/>
<keyword evidence="2" id="KW-1185">Reference proteome</keyword>
<evidence type="ECO:0000313" key="2">
    <source>
        <dbReference type="Proteomes" id="UP000251842"/>
    </source>
</evidence>
<reference evidence="2" key="1">
    <citation type="submission" date="2018-05" db="EMBL/GenBank/DDBJ databases">
        <title>Luteimonas pekinense sp. nov., isolated from human Meibomian gland secretions, Beijing, China.</title>
        <authorList>
            <person name="Wen T."/>
            <person name="Bai H."/>
            <person name="Lv H."/>
        </authorList>
    </citation>
    <scope>NUCLEOTIDE SEQUENCE [LARGE SCALE GENOMIC DNA]</scope>
    <source>
        <strain evidence="2">83-4</strain>
    </source>
</reference>
<dbReference type="Proteomes" id="UP000251842">
    <property type="component" value="Chromosome"/>
</dbReference>
<dbReference type="EMBL" id="CP029556">
    <property type="protein sequence ID" value="AXA84621.1"/>
    <property type="molecule type" value="Genomic_DNA"/>
</dbReference>
<proteinExistence type="predicted"/>
<evidence type="ECO:0000313" key="1">
    <source>
        <dbReference type="EMBL" id="AXA84621.1"/>
    </source>
</evidence>